<name>X1TA07_9ZZZZ</name>
<comment type="caution">
    <text evidence="1">The sequence shown here is derived from an EMBL/GenBank/DDBJ whole genome shotgun (WGS) entry which is preliminary data.</text>
</comment>
<dbReference type="EMBL" id="BARW01017478">
    <property type="protein sequence ID" value="GAJ02099.1"/>
    <property type="molecule type" value="Genomic_DNA"/>
</dbReference>
<sequence>MKSEEWEQWLPSELIPKRRPLGVVAIYKASGSFRIFKDSFSGLMGGPGFLDLEGELWKFIVLYSPRTKKAGGLQMRRQRLGFRLHSKKVEGTLDLSTCSDGGFGVQLKHVLPKFGYKGFLDKTCYFKIEYDEENKMHYIELGRPDFEYKRGKGFYPGVEREGK</sequence>
<accession>X1TA07</accession>
<protein>
    <submittedName>
        <fullName evidence="1">Uncharacterized protein</fullName>
    </submittedName>
</protein>
<reference evidence="1" key="1">
    <citation type="journal article" date="2014" name="Front. Microbiol.">
        <title>High frequency of phylogenetically diverse reductive dehalogenase-homologous genes in deep subseafloor sedimentary metagenomes.</title>
        <authorList>
            <person name="Kawai M."/>
            <person name="Futagami T."/>
            <person name="Toyoda A."/>
            <person name="Takaki Y."/>
            <person name="Nishi S."/>
            <person name="Hori S."/>
            <person name="Arai W."/>
            <person name="Tsubouchi T."/>
            <person name="Morono Y."/>
            <person name="Uchiyama I."/>
            <person name="Ito T."/>
            <person name="Fujiyama A."/>
            <person name="Inagaki F."/>
            <person name="Takami H."/>
        </authorList>
    </citation>
    <scope>NUCLEOTIDE SEQUENCE</scope>
    <source>
        <strain evidence="1">Expedition CK06-06</strain>
    </source>
</reference>
<organism evidence="1">
    <name type="scientific">marine sediment metagenome</name>
    <dbReference type="NCBI Taxonomy" id="412755"/>
    <lineage>
        <taxon>unclassified sequences</taxon>
        <taxon>metagenomes</taxon>
        <taxon>ecological metagenomes</taxon>
    </lineage>
</organism>
<proteinExistence type="predicted"/>
<dbReference type="AlphaFoldDB" id="X1TA07"/>
<evidence type="ECO:0000313" key="1">
    <source>
        <dbReference type="EMBL" id="GAJ02099.1"/>
    </source>
</evidence>
<gene>
    <name evidence="1" type="ORF">S12H4_30181</name>
</gene>